<proteinExistence type="predicted"/>
<dbReference type="Proteomes" id="UP000887013">
    <property type="component" value="Unassembled WGS sequence"/>
</dbReference>
<feature type="domain" description="Integrase catalytic" evidence="1">
    <location>
        <begin position="4"/>
        <end position="89"/>
    </location>
</feature>
<organism evidence="2 4">
    <name type="scientific">Nephila pilipes</name>
    <name type="common">Giant wood spider</name>
    <name type="synonym">Nephila maculata</name>
    <dbReference type="NCBI Taxonomy" id="299642"/>
    <lineage>
        <taxon>Eukaryota</taxon>
        <taxon>Metazoa</taxon>
        <taxon>Ecdysozoa</taxon>
        <taxon>Arthropoda</taxon>
        <taxon>Chelicerata</taxon>
        <taxon>Arachnida</taxon>
        <taxon>Araneae</taxon>
        <taxon>Araneomorphae</taxon>
        <taxon>Entelegynae</taxon>
        <taxon>Araneoidea</taxon>
        <taxon>Nephilidae</taxon>
        <taxon>Nephila</taxon>
    </lineage>
</organism>
<dbReference type="Gene3D" id="3.30.420.10">
    <property type="entry name" value="Ribonuclease H-like superfamily/Ribonuclease H"/>
    <property type="match status" value="1"/>
</dbReference>
<dbReference type="GO" id="GO:0015074">
    <property type="term" value="P:DNA integration"/>
    <property type="evidence" value="ECO:0007669"/>
    <property type="project" value="InterPro"/>
</dbReference>
<feature type="non-terminal residue" evidence="2">
    <location>
        <position position="1"/>
    </location>
</feature>
<dbReference type="AlphaFoldDB" id="A0A8X6N2D1"/>
<dbReference type="PROSITE" id="PS50994">
    <property type="entry name" value="INTEGRASE"/>
    <property type="match status" value="1"/>
</dbReference>
<keyword evidence="4" id="KW-1185">Reference proteome</keyword>
<protein>
    <submittedName>
        <fullName evidence="2">Gag-pol polyprotein</fullName>
    </submittedName>
</protein>
<accession>A0A8X6N2D1</accession>
<dbReference type="InterPro" id="IPR036397">
    <property type="entry name" value="RNaseH_sf"/>
</dbReference>
<evidence type="ECO:0000313" key="4">
    <source>
        <dbReference type="Proteomes" id="UP000887013"/>
    </source>
</evidence>
<dbReference type="InterPro" id="IPR001584">
    <property type="entry name" value="Integrase_cat-core"/>
</dbReference>
<dbReference type="EMBL" id="BMAW01099602">
    <property type="protein sequence ID" value="GFS90841.1"/>
    <property type="molecule type" value="Genomic_DNA"/>
</dbReference>
<name>A0A8X6N2D1_NEPPI</name>
<evidence type="ECO:0000313" key="2">
    <source>
        <dbReference type="EMBL" id="GFS90841.1"/>
    </source>
</evidence>
<dbReference type="InterPro" id="IPR012337">
    <property type="entry name" value="RNaseH-like_sf"/>
</dbReference>
<reference evidence="2" key="1">
    <citation type="submission" date="2020-08" db="EMBL/GenBank/DDBJ databases">
        <title>Multicomponent nature underlies the extraordinary mechanical properties of spider dragline silk.</title>
        <authorList>
            <person name="Kono N."/>
            <person name="Nakamura H."/>
            <person name="Mori M."/>
            <person name="Yoshida Y."/>
            <person name="Ohtoshi R."/>
            <person name="Malay A.D."/>
            <person name="Moran D.A.P."/>
            <person name="Tomita M."/>
            <person name="Numata K."/>
            <person name="Arakawa K."/>
        </authorList>
    </citation>
    <scope>NUCLEOTIDE SEQUENCE</scope>
</reference>
<evidence type="ECO:0000259" key="1">
    <source>
        <dbReference type="PROSITE" id="PS50994"/>
    </source>
</evidence>
<dbReference type="OrthoDB" id="6496015at2759"/>
<gene>
    <name evidence="2" type="primary">RF55_14628</name>
    <name evidence="2" type="ORF">NPIL_376371</name>
    <name evidence="3" type="ORF">NPIL_59151</name>
</gene>
<dbReference type="SUPFAM" id="SSF53098">
    <property type="entry name" value="Ribonuclease H-like"/>
    <property type="match status" value="1"/>
</dbReference>
<dbReference type="GO" id="GO:0003676">
    <property type="term" value="F:nucleic acid binding"/>
    <property type="evidence" value="ECO:0007669"/>
    <property type="project" value="InterPro"/>
</dbReference>
<sequence length="89" mass="10166">VHRHTSAPLHKFIDMSTRFDYVHLDIIGPLLPSKGFTYNLTAIDCFTRWTETTPLPDIQATTIADAFYSNWITVFGVPFTVTTDQGRQF</sequence>
<comment type="caution">
    <text evidence="2">The sequence shown here is derived from an EMBL/GenBank/DDBJ whole genome shotgun (WGS) entry which is preliminary data.</text>
</comment>
<dbReference type="EMBL" id="BMAW01070732">
    <property type="protein sequence ID" value="GFT74803.1"/>
    <property type="molecule type" value="Genomic_DNA"/>
</dbReference>
<evidence type="ECO:0000313" key="3">
    <source>
        <dbReference type="EMBL" id="GFT74803.1"/>
    </source>
</evidence>